<gene>
    <name evidence="1" type="ORF">CPELLU_LOCUS21194</name>
</gene>
<protein>
    <submittedName>
        <fullName evidence="1">3959_t:CDS:1</fullName>
    </submittedName>
</protein>
<sequence length="214" mass="25784">IPQQLLLNKYQNELKEALKLYKFKNDNLFDIVKDYLNFNGKINTESEQIELLFKTIIYLSTKSQYTQEAYNQQKNLQESIKKLNFKYFKHTFLEEINITQEIRNDNQETRFFQISISEFILNFMYDMYFKKLIFIFSSKEPNTLILKFKGGNDTVIDNGLKTDQVILKCKEIKNNNPKINQIYYDDILNKLDNIHTYQDLFNIREKLKSDFENN</sequence>
<dbReference type="Proteomes" id="UP000789759">
    <property type="component" value="Unassembled WGS sequence"/>
</dbReference>
<feature type="non-terminal residue" evidence="1">
    <location>
        <position position="1"/>
    </location>
</feature>
<dbReference type="AlphaFoldDB" id="A0A9N9PIN0"/>
<comment type="caution">
    <text evidence="1">The sequence shown here is derived from an EMBL/GenBank/DDBJ whole genome shotgun (WGS) entry which is preliminary data.</text>
</comment>
<organism evidence="1 2">
    <name type="scientific">Cetraspora pellucida</name>
    <dbReference type="NCBI Taxonomy" id="1433469"/>
    <lineage>
        <taxon>Eukaryota</taxon>
        <taxon>Fungi</taxon>
        <taxon>Fungi incertae sedis</taxon>
        <taxon>Mucoromycota</taxon>
        <taxon>Glomeromycotina</taxon>
        <taxon>Glomeromycetes</taxon>
        <taxon>Diversisporales</taxon>
        <taxon>Gigasporaceae</taxon>
        <taxon>Cetraspora</taxon>
    </lineage>
</organism>
<evidence type="ECO:0000313" key="1">
    <source>
        <dbReference type="EMBL" id="CAG8835083.1"/>
    </source>
</evidence>
<accession>A0A9N9PIN0</accession>
<name>A0A9N9PIN0_9GLOM</name>
<reference evidence="1" key="1">
    <citation type="submission" date="2021-06" db="EMBL/GenBank/DDBJ databases">
        <authorList>
            <person name="Kallberg Y."/>
            <person name="Tangrot J."/>
            <person name="Rosling A."/>
        </authorList>
    </citation>
    <scope>NUCLEOTIDE SEQUENCE</scope>
    <source>
        <strain evidence="1">FL966</strain>
    </source>
</reference>
<keyword evidence="2" id="KW-1185">Reference proteome</keyword>
<dbReference type="EMBL" id="CAJVQA010075158">
    <property type="protein sequence ID" value="CAG8835083.1"/>
    <property type="molecule type" value="Genomic_DNA"/>
</dbReference>
<evidence type="ECO:0000313" key="2">
    <source>
        <dbReference type="Proteomes" id="UP000789759"/>
    </source>
</evidence>
<proteinExistence type="predicted"/>